<organism evidence="2 3">
    <name type="scientific">Hemibagrus guttatus</name>
    <dbReference type="NCBI Taxonomy" id="175788"/>
    <lineage>
        <taxon>Eukaryota</taxon>
        <taxon>Metazoa</taxon>
        <taxon>Chordata</taxon>
        <taxon>Craniata</taxon>
        <taxon>Vertebrata</taxon>
        <taxon>Euteleostomi</taxon>
        <taxon>Actinopterygii</taxon>
        <taxon>Neopterygii</taxon>
        <taxon>Teleostei</taxon>
        <taxon>Ostariophysi</taxon>
        <taxon>Siluriformes</taxon>
        <taxon>Bagridae</taxon>
        <taxon>Hemibagrus</taxon>
    </lineage>
</organism>
<dbReference type="GO" id="GO:0008168">
    <property type="term" value="F:methyltransferase activity"/>
    <property type="evidence" value="ECO:0007669"/>
    <property type="project" value="InterPro"/>
</dbReference>
<reference evidence="2" key="1">
    <citation type="submission" date="2023-06" db="EMBL/GenBank/DDBJ databases">
        <title>Male Hemibagrus guttatus genome.</title>
        <authorList>
            <person name="Bian C."/>
        </authorList>
    </citation>
    <scope>NUCLEOTIDE SEQUENCE</scope>
    <source>
        <strain evidence="2">Male_cb2023</strain>
        <tissue evidence="2">Muscle</tissue>
    </source>
</reference>
<dbReference type="Proteomes" id="UP001274896">
    <property type="component" value="Unassembled WGS sequence"/>
</dbReference>
<gene>
    <name evidence="2" type="ORF">QTP70_012592</name>
</gene>
<evidence type="ECO:0000259" key="1">
    <source>
        <dbReference type="Pfam" id="PF09004"/>
    </source>
</evidence>
<dbReference type="Pfam" id="PF09004">
    <property type="entry name" value="ALKBH8_N"/>
    <property type="match status" value="1"/>
</dbReference>
<dbReference type="EMBL" id="JAUCMX010000018">
    <property type="protein sequence ID" value="KAK3517512.1"/>
    <property type="molecule type" value="Genomic_DNA"/>
</dbReference>
<comment type="caution">
    <text evidence="2">The sequence shown here is derived from an EMBL/GenBank/DDBJ whole genome shotgun (WGS) entry which is preliminary data.</text>
</comment>
<evidence type="ECO:0000313" key="3">
    <source>
        <dbReference type="Proteomes" id="UP001274896"/>
    </source>
</evidence>
<dbReference type="InterPro" id="IPR015095">
    <property type="entry name" value="AlkB_hom8_N"/>
</dbReference>
<feature type="domain" description="Alkylated DNA repair protein AlkB homologue 8 N-terminal" evidence="1">
    <location>
        <begin position="20"/>
        <end position="61"/>
    </location>
</feature>
<keyword evidence="3" id="KW-1185">Reference proteome</keyword>
<dbReference type="GO" id="GO:0016706">
    <property type="term" value="F:2-oxoglutarate-dependent dioxygenase activity"/>
    <property type="evidence" value="ECO:0007669"/>
    <property type="project" value="InterPro"/>
</dbReference>
<protein>
    <recommendedName>
        <fullName evidence="1">Alkylated DNA repair protein AlkB homologue 8 N-terminal domain-containing protein</fullName>
    </recommendedName>
</protein>
<proteinExistence type="predicted"/>
<evidence type="ECO:0000313" key="2">
    <source>
        <dbReference type="EMBL" id="KAK3517512.1"/>
    </source>
</evidence>
<name>A0AAE0QBZ0_9TELE</name>
<accession>A0AAE0QBZ0</accession>
<dbReference type="AlphaFoldDB" id="A0AAE0QBZ0"/>
<sequence>MEIVKSTKFLSVHLAEDLTWSLNTSSVTKKAQQHLYFLRRLKKAHLSPLILTAFYRETIESILSSCITARYGNCTVSDRKTLQQIVRTVEKTIGVSLPPITDIYSTRSIHKANNIVDNPTHPSHALFTLLLSGMSSFSEYGPESIIQHVLILLAKSRNADQGANDTKQ</sequence>